<reference evidence="1 2" key="9">
    <citation type="journal article" date="1994" name="J. Gen. Virol.">
        <title>Insect iridescent virus type 6 encodes a polypeptide related to the largest subunit of eukaryotic RNA polymerase II.</title>
        <authorList>
            <person name="Schnitzler P."/>
            <person name="Sonntag K.C."/>
            <person name="Muller M."/>
            <person name="Janssen W."/>
            <person name="Bugert J.J."/>
            <person name="Koonin E.V."/>
            <person name="Darai G."/>
        </authorList>
    </citation>
    <scope>NUCLEOTIDE SEQUENCE [LARGE SCALE GENOMIC DNA]</scope>
</reference>
<keyword evidence="2" id="KW-1185">Reference proteome</keyword>
<organismHost>
    <name type="scientific">Spodoptera frugiperda</name>
    <name type="common">Fall armyworm</name>
    <dbReference type="NCBI Taxonomy" id="7108"/>
</organismHost>
<dbReference type="EMBL" id="AF303741">
    <property type="protein sequence ID" value="AAK82025.1"/>
    <property type="molecule type" value="Genomic_DNA"/>
</dbReference>
<reference evidence="1 2" key="12">
    <citation type="journal article" date="1997" name="Virus Genes">
        <title>The DNA sequence of Chilo iridescent virus between the genome coordinates 0.101 and 0.391; similarities in coding strategy between insect and vertebrate iridoviruses.</title>
        <authorList>
            <person name="Bahr U."/>
            <person name="Tidona C.A."/>
            <person name="Darai G."/>
        </authorList>
    </citation>
    <scope>NUCLEOTIDE SEQUENCE [LARGE SCALE GENOMIC DNA]</scope>
</reference>
<reference evidence="1 2" key="15">
    <citation type="journal article" date="2001" name="Virology">
        <title>Analysis of the first complete DNA sequence of an invertebrate iridovirus: coding strategy of the genome of Chilo iridescent virus.</title>
        <authorList>
            <person name="Jakob N.J."/>
            <person name="Muller K."/>
            <person name="Bahr U."/>
            <person name="Darai G."/>
        </authorList>
    </citation>
    <scope>NUCLEOTIDE SEQUENCE [LARGE SCALE GENOMIC DNA]</scope>
</reference>
<dbReference type="Proteomes" id="UP000001359">
    <property type="component" value="Segment"/>
</dbReference>
<accession>Q91G07</accession>
<dbReference type="KEGG" id="vg:1733223"/>
<dbReference type="RefSeq" id="NP_149594.1">
    <property type="nucleotide sequence ID" value="NC_003038.1"/>
</dbReference>
<reference evidence="1 2" key="2">
    <citation type="journal article" date="1986" name="Med. Microbiol. Immunol.">
        <title>Insect iridescent virus type 6 induced toxic degenerative hepatitis in mice.</title>
        <authorList>
            <person name="Lorbacher de Ruiz H."/>
            <person name="Gelderblom H."/>
            <person name="Hofmann W."/>
            <person name="Darai G."/>
        </authorList>
    </citation>
    <scope>NUCLEOTIDE SEQUENCE [LARGE SCALE GENOMIC DNA]</scope>
</reference>
<reference evidence="1 2" key="4">
    <citation type="journal article" date="1988" name="Virology">
        <title>Identification and characterization of the repetitive DNA element in the genome of insect iridescent virus type 6.</title>
        <authorList>
            <person name="Fischer M."/>
            <person name="Schnitzler P."/>
            <person name="Delius H."/>
            <person name="Darai G."/>
        </authorList>
    </citation>
    <scope>NUCLEOTIDE SEQUENCE [LARGE SCALE GENOMIC DNA]</scope>
</reference>
<evidence type="ECO:0000313" key="2">
    <source>
        <dbReference type="Proteomes" id="UP000001359"/>
    </source>
</evidence>
<reference evidence="1 2" key="6">
    <citation type="journal article" date="1992" name="Virus Genes">
        <title>Characterization of the third origin of DNA replication of the genome of insect iridescent virus type 6.</title>
        <authorList>
            <person name="Sonntag K.C."/>
            <person name="Darai G."/>
        </authorList>
    </citation>
    <scope>NUCLEOTIDE SEQUENCE [LARGE SCALE GENOMIC DNA]</scope>
</reference>
<organism evidence="1 2">
    <name type="scientific">Invertebrate iridescent virus 6</name>
    <name type="common">IIV-6</name>
    <name type="synonym">Chilo iridescent virus</name>
    <dbReference type="NCBI Taxonomy" id="176652"/>
    <lineage>
        <taxon>Viruses</taxon>
        <taxon>Varidnaviria</taxon>
        <taxon>Bamfordvirae</taxon>
        <taxon>Nucleocytoviricota</taxon>
        <taxon>Megaviricetes</taxon>
        <taxon>Pimascovirales</taxon>
        <taxon>Pimascovirales incertae sedis</taxon>
        <taxon>Iridoviridae</taxon>
        <taxon>Betairidovirinae</taxon>
        <taxon>Iridovirus</taxon>
        <taxon>Iridovirus chilo1</taxon>
    </lineage>
</organism>
<sequence>MSSFIIRYSKTYHIFNICTNSWFSNFKNPPRSRHFKIQIGHCPCFTQKFRIGQRWFRKTYGSSFYIHTSIAPFNKSIWNNNIRFNVSISKLHNCSPFIQCSIS</sequence>
<reference evidence="1 2" key="7">
    <citation type="journal article" date="1993" name="J. Gen. Virol.">
        <title>Identification of the gene encoding the major capsid protein of insect iridescent virus type 6 by polymerase chain reaction.</title>
        <authorList>
            <person name="Stohwasser R."/>
            <person name="Raab K."/>
            <person name="Schnitzler P."/>
            <person name="Janssen W."/>
            <person name="Darai G."/>
        </authorList>
    </citation>
    <scope>NUCLEOTIDE SEQUENCE [LARGE SCALE GENOMIC DNA]</scope>
</reference>
<organismHost>
    <name type="scientific">Chilo suppressalis</name>
    <name type="common">Asiatic rice borer moth</name>
    <dbReference type="NCBI Taxonomy" id="168631"/>
</organismHost>
<reference evidence="1 2" key="8">
    <citation type="journal article" date="1994" name="Intervirology">
        <title>Identification of the primary structure and the coding capacity of the genome of insect iridescent virus type 6 between the genome coordinates 0.310 and 0.347 (7990 bp).</title>
        <authorList>
            <person name="Sonntag K.C."/>
            <person name="Schnitzler P."/>
            <person name="Janssen W."/>
            <person name="Darai G."/>
        </authorList>
    </citation>
    <scope>NUCLEOTIDE SEQUENCE [LARGE SCALE GENOMIC DNA]</scope>
</reference>
<organismHost>
    <name type="scientific">Acheta domesticus</name>
    <name type="common">House cricket</name>
    <dbReference type="NCBI Taxonomy" id="6997"/>
</organismHost>
<organismHost>
    <name type="scientific">Gryllus bimaculatus</name>
    <name type="common">Two-spotted cricket</name>
    <dbReference type="NCBI Taxonomy" id="6999"/>
</organismHost>
<protein>
    <submittedName>
        <fullName evidence="1">131L</fullName>
    </submittedName>
</protein>
<reference evidence="1 2" key="14">
    <citation type="journal article" date="1999" name="Virus Genes">
        <title>Identification of a gene cluster within the genome of Chilo iridescent virus encoding enzymes involved in viral DNA replication and processing.</title>
        <authorList>
            <person name="Muller K."/>
            <person name="Tidona C.A."/>
            <person name="Darai G."/>
        </authorList>
    </citation>
    <scope>NUCLEOTIDE SEQUENCE [LARGE SCALE GENOMIC DNA]</scope>
</reference>
<reference evidence="1 2" key="10">
    <citation type="journal article" date="1994" name="Nucleic Acids Res.">
        <title>Identification of genes encoding zinc finger proteins, non-histone chromosomal HMG protein homologue, and a putative GTP phosphohydrolase in the genome of Chilo iridescent virus.</title>
        <authorList>
            <person name="Schnitzler P."/>
            <person name="Hug M."/>
            <person name="Handermann M."/>
            <person name="Janssen W."/>
            <person name="Koonin E.V."/>
            <person name="Delius H."/>
            <person name="Darai C."/>
        </authorList>
    </citation>
    <scope>NUCLEOTIDE SEQUENCE [LARGE SCALE GENOMIC DNA]</scope>
</reference>
<proteinExistence type="predicted"/>
<reference evidence="1 2" key="13">
    <citation type="journal article" date="1998" name="Virus Genes">
        <title>Identification of a thymidylate synthase gene within the genome of Chilo iridescent virus.</title>
        <authorList>
            <person name="Muller K."/>
            <person name="Tidona C.A."/>
            <person name="Bahr U."/>
            <person name="Darai G."/>
        </authorList>
    </citation>
    <scope>NUCLEOTIDE SEQUENCE [LARGE SCALE GENOMIC DNA]</scope>
</reference>
<name>Q91G07_IIV6</name>
<reference evidence="1 2" key="11">
    <citation type="journal article" date="1994" name="Virus Genes">
        <title>Chilo iridescent virus encodes a putative helicase belonging to a distinct family within the "DEAD/H" superfamily: implications for the evolution of large DNA viruses.</title>
        <authorList>
            <person name="Sonntag K.C."/>
            <person name="Schnitzler P."/>
            <person name="Koonin E.V."/>
            <person name="Darai G."/>
        </authorList>
    </citation>
    <scope>NUCLEOTIDE SEQUENCE [LARGE SCALE GENOMIC DNA]</scope>
</reference>
<reference evidence="1 2" key="3">
    <citation type="journal article" date="1987" name="Virology">
        <title>Molecular cloning and physical mapping of the genome of insect iridescent virus type 6: further evidence for circular permutation of the viral genome.</title>
        <authorList>
            <person name="Schnitzler P."/>
            <person name="Soltau J.B."/>
            <person name="Fischer M."/>
            <person name="Reisner H."/>
            <person name="Scholz J."/>
            <person name="Delius H."/>
            <person name="Darai G."/>
        </authorList>
    </citation>
    <scope>NUCLEOTIDE SEQUENCE [LARGE SCALE GENOMIC DNA]</scope>
</reference>
<reference evidence="1 2" key="1">
    <citation type="journal article" date="1984" name="J. Virol.">
        <title>DNA analysis of insect iridescent virus 6: evidence for circular permutation and terminal redundancy.</title>
        <authorList>
            <person name="Delius H."/>
            <person name="Darai G."/>
            <person name="Fluegel R.M."/>
        </authorList>
    </citation>
    <scope>NUCLEOTIDE SEQUENCE [LARGE SCALE GENOMIC DNA]</scope>
</reference>
<dbReference type="GeneID" id="1733223"/>
<evidence type="ECO:0000313" key="1">
    <source>
        <dbReference type="EMBL" id="AAK82025.1"/>
    </source>
</evidence>
<reference evidence="1 2" key="5">
    <citation type="journal article" date="1992" name="Virus Genes">
        <title>Identification and mapping of origins of DNA replication within the DNA sequences of the genome of insect iridescent virus type 6.</title>
        <authorList>
            <person name="Handermann M."/>
            <person name="Schnitzler P."/>
            <person name="Rosen-Wolff A."/>
            <person name="Raab K."/>
            <person name="Sonntag K.C."/>
            <person name="Darai G."/>
        </authorList>
    </citation>
    <scope>NUCLEOTIDE SEQUENCE [LARGE SCALE GENOMIC DNA]</scope>
</reference>
<organismHost>
    <name type="scientific">Gryllus campestris</name>
    <dbReference type="NCBI Taxonomy" id="58607"/>
</organismHost>